<protein>
    <recommendedName>
        <fullName evidence="4">Secreted protein</fullName>
    </recommendedName>
</protein>
<accession>A0ABW4PLT1</accession>
<evidence type="ECO:0000313" key="3">
    <source>
        <dbReference type="Proteomes" id="UP001597365"/>
    </source>
</evidence>
<reference evidence="3" key="1">
    <citation type="journal article" date="2019" name="Int. J. Syst. Evol. Microbiol.">
        <title>The Global Catalogue of Microorganisms (GCM) 10K type strain sequencing project: providing services to taxonomists for standard genome sequencing and annotation.</title>
        <authorList>
            <consortium name="The Broad Institute Genomics Platform"/>
            <consortium name="The Broad Institute Genome Sequencing Center for Infectious Disease"/>
            <person name="Wu L."/>
            <person name="Ma J."/>
        </authorList>
    </citation>
    <scope>NUCLEOTIDE SEQUENCE [LARGE SCALE GENOMIC DNA]</scope>
    <source>
        <strain evidence="3">CGMCC 4.7455</strain>
    </source>
</reference>
<sequence length="129" mass="14240">MRKTLSLACAALALAGASLASPAAAADLTVVPPECEGGQILTGYDGSLRTTKDWYGLYNQRPNNNNWRDGLVGHVPSDDNSGVWKWSKDGNRYLTPEHGGNNLRTVYWTWRDGQYRYVDYSGPEDLACK</sequence>
<keyword evidence="3" id="KW-1185">Reference proteome</keyword>
<evidence type="ECO:0000313" key="2">
    <source>
        <dbReference type="EMBL" id="MFD1831673.1"/>
    </source>
</evidence>
<dbReference type="EMBL" id="JBHUFU010000011">
    <property type="protein sequence ID" value="MFD1831673.1"/>
    <property type="molecule type" value="Genomic_DNA"/>
</dbReference>
<name>A0ABW4PLT1_9ACTN</name>
<feature type="chain" id="PRO_5046991142" description="Secreted protein" evidence="1">
    <location>
        <begin position="26"/>
        <end position="129"/>
    </location>
</feature>
<organism evidence="2 3">
    <name type="scientific">Streptomyces desertarenae</name>
    <dbReference type="NCBI Taxonomy" id="2666184"/>
    <lineage>
        <taxon>Bacteria</taxon>
        <taxon>Bacillati</taxon>
        <taxon>Actinomycetota</taxon>
        <taxon>Actinomycetes</taxon>
        <taxon>Kitasatosporales</taxon>
        <taxon>Streptomycetaceae</taxon>
        <taxon>Streptomyces</taxon>
    </lineage>
</organism>
<keyword evidence="1" id="KW-0732">Signal</keyword>
<evidence type="ECO:0000256" key="1">
    <source>
        <dbReference type="SAM" id="SignalP"/>
    </source>
</evidence>
<gene>
    <name evidence="2" type="ORF">ACFSJS_18705</name>
</gene>
<comment type="caution">
    <text evidence="2">The sequence shown here is derived from an EMBL/GenBank/DDBJ whole genome shotgun (WGS) entry which is preliminary data.</text>
</comment>
<evidence type="ECO:0008006" key="4">
    <source>
        <dbReference type="Google" id="ProtNLM"/>
    </source>
</evidence>
<proteinExistence type="predicted"/>
<feature type="signal peptide" evidence="1">
    <location>
        <begin position="1"/>
        <end position="25"/>
    </location>
</feature>
<dbReference type="Proteomes" id="UP001597365">
    <property type="component" value="Unassembled WGS sequence"/>
</dbReference>
<dbReference type="RefSeq" id="WP_380901839.1">
    <property type="nucleotide sequence ID" value="NZ_JBHUFU010000011.1"/>
</dbReference>